<reference evidence="2 3" key="1">
    <citation type="submission" date="2017-07" db="EMBL/GenBank/DDBJ databases">
        <title>First draft Genome Sequence of Nocardia cerradoensis isolated from human infection.</title>
        <authorList>
            <person name="Carrasco G."/>
        </authorList>
    </citation>
    <scope>NUCLEOTIDE SEQUENCE [LARGE SCALE GENOMIC DNA]</scope>
    <source>
        <strain evidence="2 3">CNM20130759</strain>
    </source>
</reference>
<gene>
    <name evidence="2" type="ORF">B7C42_05330</name>
</gene>
<organism evidence="2 3">
    <name type="scientific">Nocardia cerradoensis</name>
    <dbReference type="NCBI Taxonomy" id="85688"/>
    <lineage>
        <taxon>Bacteria</taxon>
        <taxon>Bacillati</taxon>
        <taxon>Actinomycetota</taxon>
        <taxon>Actinomycetes</taxon>
        <taxon>Mycobacteriales</taxon>
        <taxon>Nocardiaceae</taxon>
        <taxon>Nocardia</taxon>
    </lineage>
</organism>
<name>A0A231H114_9NOCA</name>
<comment type="caution">
    <text evidence="2">The sequence shown here is derived from an EMBL/GenBank/DDBJ whole genome shotgun (WGS) entry which is preliminary data.</text>
</comment>
<dbReference type="EMBL" id="NGAF01000013">
    <property type="protein sequence ID" value="OXR42553.1"/>
    <property type="molecule type" value="Genomic_DNA"/>
</dbReference>
<evidence type="ECO:0000313" key="2">
    <source>
        <dbReference type="EMBL" id="OXR42553.1"/>
    </source>
</evidence>
<sequence length="100" mass="10943">MLTTSLLIGGLAAVLIGLAAAAYLMPARPRPATSARDNPQDPESPHHAPLMLFTEVQAHREMQLHLECRRGDCARKDAAWMVLVDAGRIRPRVPRIGGIR</sequence>
<evidence type="ECO:0000256" key="1">
    <source>
        <dbReference type="SAM" id="MobiDB-lite"/>
    </source>
</evidence>
<protein>
    <submittedName>
        <fullName evidence="2">Uncharacterized protein</fullName>
    </submittedName>
</protein>
<dbReference type="AlphaFoldDB" id="A0A231H114"/>
<proteinExistence type="predicted"/>
<evidence type="ECO:0000313" key="3">
    <source>
        <dbReference type="Proteomes" id="UP000215506"/>
    </source>
</evidence>
<dbReference type="RefSeq" id="WP_094026898.1">
    <property type="nucleotide sequence ID" value="NZ_NGAF01000013.1"/>
</dbReference>
<dbReference type="Proteomes" id="UP000215506">
    <property type="component" value="Unassembled WGS sequence"/>
</dbReference>
<feature type="region of interest" description="Disordered" evidence="1">
    <location>
        <begin position="29"/>
        <end position="49"/>
    </location>
</feature>
<keyword evidence="3" id="KW-1185">Reference proteome</keyword>
<accession>A0A231H114</accession>